<dbReference type="CDD" id="cd08432">
    <property type="entry name" value="PBP2_GcdR_TrpI_HvrB_AmpR_like"/>
    <property type="match status" value="1"/>
</dbReference>
<dbReference type="FunFam" id="1.10.10.10:FF:000001">
    <property type="entry name" value="LysR family transcriptional regulator"/>
    <property type="match status" value="1"/>
</dbReference>
<dbReference type="Proteomes" id="UP000071641">
    <property type="component" value="Unassembled WGS sequence"/>
</dbReference>
<name>A0A128ET87_9GAMM</name>
<evidence type="ECO:0000256" key="2">
    <source>
        <dbReference type="ARBA" id="ARBA00023015"/>
    </source>
</evidence>
<evidence type="ECO:0000259" key="5">
    <source>
        <dbReference type="PROSITE" id="PS50931"/>
    </source>
</evidence>
<dbReference type="Gene3D" id="3.40.190.10">
    <property type="entry name" value="Periplasmic binding protein-like II"/>
    <property type="match status" value="2"/>
</dbReference>
<sequence length="304" mass="34558">MDKQLRYLSALRYFEAAARLKSYSAAAKELNVTQAAVSQQLRGLEDNLGCKLFFRNGREMQLTDKGHQLLAPITEGFEKIIVGLNRIQTEPLEGVLTVTVPPSFASLWLMPRLWRFTLENPTITIRIHSDIKRVAILHSDIDLAIRQGKITENDTAGSIRCEHLYQEEVYPLCSAELARSIQFDSPEKLKRCWLIHGVNSKEIVWSKWFEKAGVKFDNSALRWMEVPTFDMALNAVIAGHGVCLGTESLSKALIDQGLLVKPFDIGLTPGMQFSLLYDGASSRLPRIEAFRNWLFRELEQSQYR</sequence>
<dbReference type="SUPFAM" id="SSF53850">
    <property type="entry name" value="Periplasmic binding protein-like II"/>
    <property type="match status" value="1"/>
</dbReference>
<dbReference type="Gene3D" id="1.10.10.10">
    <property type="entry name" value="Winged helix-like DNA-binding domain superfamily/Winged helix DNA-binding domain"/>
    <property type="match status" value="1"/>
</dbReference>
<dbReference type="GO" id="GO:0006351">
    <property type="term" value="P:DNA-templated transcription"/>
    <property type="evidence" value="ECO:0007669"/>
    <property type="project" value="TreeGrafter"/>
</dbReference>
<dbReference type="InterPro" id="IPR036388">
    <property type="entry name" value="WH-like_DNA-bd_sf"/>
</dbReference>
<evidence type="ECO:0000256" key="4">
    <source>
        <dbReference type="ARBA" id="ARBA00023163"/>
    </source>
</evidence>
<dbReference type="SUPFAM" id="SSF46785">
    <property type="entry name" value="Winged helix' DNA-binding domain"/>
    <property type="match status" value="1"/>
</dbReference>
<gene>
    <name evidence="6" type="primary">gcvA_2</name>
    <name evidence="6" type="ORF">GCE9029_00420</name>
</gene>
<reference evidence="7" key="1">
    <citation type="submission" date="2016-02" db="EMBL/GenBank/DDBJ databases">
        <authorList>
            <person name="Rodrigo-Torres Lidia"/>
            <person name="Arahal R.David."/>
        </authorList>
    </citation>
    <scope>NUCLEOTIDE SEQUENCE [LARGE SCALE GENOMIC DNA]</scope>
    <source>
        <strain evidence="7">CECT 9029</strain>
    </source>
</reference>
<dbReference type="GO" id="GO:0043565">
    <property type="term" value="F:sequence-specific DNA binding"/>
    <property type="evidence" value="ECO:0007669"/>
    <property type="project" value="TreeGrafter"/>
</dbReference>
<evidence type="ECO:0000256" key="1">
    <source>
        <dbReference type="ARBA" id="ARBA00009437"/>
    </source>
</evidence>
<organism evidence="6 7">
    <name type="scientific">Grimontia celer</name>
    <dbReference type="NCBI Taxonomy" id="1796497"/>
    <lineage>
        <taxon>Bacteria</taxon>
        <taxon>Pseudomonadati</taxon>
        <taxon>Pseudomonadota</taxon>
        <taxon>Gammaproteobacteria</taxon>
        <taxon>Vibrionales</taxon>
        <taxon>Vibrionaceae</taxon>
        <taxon>Grimontia</taxon>
    </lineage>
</organism>
<dbReference type="GO" id="GO:0003700">
    <property type="term" value="F:DNA-binding transcription factor activity"/>
    <property type="evidence" value="ECO:0007669"/>
    <property type="project" value="InterPro"/>
</dbReference>
<keyword evidence="3" id="KW-0238">DNA-binding</keyword>
<evidence type="ECO:0000256" key="3">
    <source>
        <dbReference type="ARBA" id="ARBA00023125"/>
    </source>
</evidence>
<dbReference type="AlphaFoldDB" id="A0A128ET87"/>
<comment type="similarity">
    <text evidence="1">Belongs to the LysR transcriptional regulatory family.</text>
</comment>
<dbReference type="InterPro" id="IPR005119">
    <property type="entry name" value="LysR_subst-bd"/>
</dbReference>
<accession>A0A128ET87</accession>
<keyword evidence="4" id="KW-0804">Transcription</keyword>
<dbReference type="Pfam" id="PF00126">
    <property type="entry name" value="HTH_1"/>
    <property type="match status" value="1"/>
</dbReference>
<evidence type="ECO:0000313" key="7">
    <source>
        <dbReference type="Proteomes" id="UP000071641"/>
    </source>
</evidence>
<dbReference type="OrthoDB" id="5526340at2"/>
<dbReference type="PANTHER" id="PTHR30537:SF74">
    <property type="entry name" value="HTH-TYPE TRANSCRIPTIONAL REGULATOR TRPI"/>
    <property type="match status" value="1"/>
</dbReference>
<dbReference type="InterPro" id="IPR058163">
    <property type="entry name" value="LysR-type_TF_proteobact-type"/>
</dbReference>
<keyword evidence="7" id="KW-1185">Reference proteome</keyword>
<dbReference type="PRINTS" id="PR00039">
    <property type="entry name" value="HTHLYSR"/>
</dbReference>
<dbReference type="PANTHER" id="PTHR30537">
    <property type="entry name" value="HTH-TYPE TRANSCRIPTIONAL REGULATOR"/>
    <property type="match status" value="1"/>
</dbReference>
<dbReference type="PROSITE" id="PS50931">
    <property type="entry name" value="HTH_LYSR"/>
    <property type="match status" value="1"/>
</dbReference>
<proteinExistence type="inferred from homology"/>
<dbReference type="STRING" id="1796497.GCE9029_00420"/>
<dbReference type="RefSeq" id="WP_062660820.1">
    <property type="nucleotide sequence ID" value="NZ_FIZX01000001.1"/>
</dbReference>
<dbReference type="EMBL" id="FIZX01000001">
    <property type="protein sequence ID" value="CZF77789.1"/>
    <property type="molecule type" value="Genomic_DNA"/>
</dbReference>
<dbReference type="Pfam" id="PF03466">
    <property type="entry name" value="LysR_substrate"/>
    <property type="match status" value="1"/>
</dbReference>
<protein>
    <submittedName>
        <fullName evidence="6">Glycine cleavage system transcriptional activator</fullName>
    </submittedName>
</protein>
<keyword evidence="2" id="KW-0805">Transcription regulation</keyword>
<feature type="domain" description="HTH lysR-type" evidence="5">
    <location>
        <begin position="1"/>
        <end position="63"/>
    </location>
</feature>
<dbReference type="InterPro" id="IPR036390">
    <property type="entry name" value="WH_DNA-bd_sf"/>
</dbReference>
<dbReference type="InterPro" id="IPR000847">
    <property type="entry name" value="LysR_HTH_N"/>
</dbReference>
<evidence type="ECO:0000313" key="6">
    <source>
        <dbReference type="EMBL" id="CZF77789.1"/>
    </source>
</evidence>